<evidence type="ECO:0000313" key="2">
    <source>
        <dbReference type="Proteomes" id="UP001235303"/>
    </source>
</evidence>
<gene>
    <name evidence="1" type="ORF">PMG71_21680</name>
</gene>
<proteinExistence type="predicted"/>
<accession>A0ABT7AYT4</accession>
<organism evidence="1 2">
    <name type="scientific">Roseofilum acuticapitatum BLCC-M154</name>
    <dbReference type="NCBI Taxonomy" id="3022444"/>
    <lineage>
        <taxon>Bacteria</taxon>
        <taxon>Bacillati</taxon>
        <taxon>Cyanobacteriota</taxon>
        <taxon>Cyanophyceae</taxon>
        <taxon>Desertifilales</taxon>
        <taxon>Desertifilaceae</taxon>
        <taxon>Roseofilum</taxon>
        <taxon>Roseofilum acuticapitatum</taxon>
    </lineage>
</organism>
<dbReference type="RefSeq" id="WP_283755799.1">
    <property type="nucleotide sequence ID" value="NZ_JAQOSP010000138.1"/>
</dbReference>
<dbReference type="Proteomes" id="UP001235303">
    <property type="component" value="Unassembled WGS sequence"/>
</dbReference>
<dbReference type="EMBL" id="JAQOSP010000138">
    <property type="protein sequence ID" value="MDJ1172046.1"/>
    <property type="molecule type" value="Genomic_DNA"/>
</dbReference>
<protein>
    <submittedName>
        <fullName evidence="1">Uncharacterized protein</fullName>
    </submittedName>
</protein>
<comment type="caution">
    <text evidence="1">The sequence shown here is derived from an EMBL/GenBank/DDBJ whole genome shotgun (WGS) entry which is preliminary data.</text>
</comment>
<reference evidence="1 2" key="1">
    <citation type="submission" date="2023-01" db="EMBL/GenBank/DDBJ databases">
        <title>Novel diversity within Roseofilum (Cyanobacteria; Desertifilaceae) from marine benthic mats with descriptions of four novel species.</title>
        <authorList>
            <person name="Wang Y."/>
            <person name="Berthold D.E."/>
            <person name="Hu J."/>
            <person name="Lefler F.W."/>
            <person name="Laughinghouse H.D. IV."/>
        </authorList>
    </citation>
    <scope>NUCLEOTIDE SEQUENCE [LARGE SCALE GENOMIC DNA]</scope>
    <source>
        <strain evidence="1 2">BLCC-M154</strain>
    </source>
</reference>
<name>A0ABT7AYT4_9CYAN</name>
<keyword evidence="2" id="KW-1185">Reference proteome</keyword>
<sequence>MKELPDEQKMLEMLEVFKESEEKAKEMCEFATAMALKYQRKIREISPANSRQVSGVE</sequence>
<evidence type="ECO:0000313" key="1">
    <source>
        <dbReference type="EMBL" id="MDJ1172046.1"/>
    </source>
</evidence>